<reference evidence="2" key="1">
    <citation type="submission" date="2022-10" db="EMBL/GenBank/DDBJ databases">
        <title>Genome assembly of Pristionchus species.</title>
        <authorList>
            <person name="Yoshida K."/>
            <person name="Sommer R.J."/>
        </authorList>
    </citation>
    <scope>NUCLEOTIDE SEQUENCE [LARGE SCALE GENOMIC DNA]</scope>
    <source>
        <strain evidence="2">RS5460</strain>
    </source>
</reference>
<gene>
    <name evidence="1" type="ORF">PMAYCL1PPCAC_09886</name>
</gene>
<feature type="non-terminal residue" evidence="1">
    <location>
        <position position="1"/>
    </location>
</feature>
<evidence type="ECO:0000313" key="1">
    <source>
        <dbReference type="EMBL" id="GMR39691.1"/>
    </source>
</evidence>
<sequence length="119" mass="13204">AKKVDSLISCHLGFSRVLMTIGILILHIDHPLAPDDVASNSHFQAFESAHRGVVQALQRLGRSHQFSVSEGRYTQKSGFDLTTSGANEGFWCEMSVSIVFSTFDYPKSPSYRESTIFCC</sequence>
<comment type="caution">
    <text evidence="1">The sequence shown here is derived from an EMBL/GenBank/DDBJ whole genome shotgun (WGS) entry which is preliminary data.</text>
</comment>
<feature type="non-terminal residue" evidence="1">
    <location>
        <position position="119"/>
    </location>
</feature>
<dbReference type="Proteomes" id="UP001328107">
    <property type="component" value="Unassembled WGS sequence"/>
</dbReference>
<evidence type="ECO:0000313" key="2">
    <source>
        <dbReference type="Proteomes" id="UP001328107"/>
    </source>
</evidence>
<dbReference type="EMBL" id="BTRK01000002">
    <property type="protein sequence ID" value="GMR39691.1"/>
    <property type="molecule type" value="Genomic_DNA"/>
</dbReference>
<protein>
    <submittedName>
        <fullName evidence="1">Uncharacterized protein</fullName>
    </submittedName>
</protein>
<proteinExistence type="predicted"/>
<dbReference type="AlphaFoldDB" id="A0AAN4ZF85"/>
<organism evidence="1 2">
    <name type="scientific">Pristionchus mayeri</name>
    <dbReference type="NCBI Taxonomy" id="1317129"/>
    <lineage>
        <taxon>Eukaryota</taxon>
        <taxon>Metazoa</taxon>
        <taxon>Ecdysozoa</taxon>
        <taxon>Nematoda</taxon>
        <taxon>Chromadorea</taxon>
        <taxon>Rhabditida</taxon>
        <taxon>Rhabditina</taxon>
        <taxon>Diplogasteromorpha</taxon>
        <taxon>Diplogasteroidea</taxon>
        <taxon>Neodiplogasteridae</taxon>
        <taxon>Pristionchus</taxon>
    </lineage>
</organism>
<accession>A0AAN4ZF85</accession>
<name>A0AAN4ZF85_9BILA</name>
<keyword evidence="2" id="KW-1185">Reference proteome</keyword>